<evidence type="ECO:0000256" key="7">
    <source>
        <dbReference type="ARBA" id="ARBA00022840"/>
    </source>
</evidence>
<evidence type="ECO:0000256" key="9">
    <source>
        <dbReference type="ARBA" id="ARBA00038276"/>
    </source>
</evidence>
<evidence type="ECO:0000256" key="5">
    <source>
        <dbReference type="ARBA" id="ARBA00022723"/>
    </source>
</evidence>
<keyword evidence="7" id="KW-0067">ATP-binding</keyword>
<evidence type="ECO:0000256" key="1">
    <source>
        <dbReference type="ARBA" id="ARBA00001946"/>
    </source>
</evidence>
<keyword evidence="2" id="KW-1277">Toxin-antitoxin system</keyword>
<dbReference type="PANTHER" id="PTHR33571:SF12">
    <property type="entry name" value="BSL3053 PROTEIN"/>
    <property type="match status" value="1"/>
</dbReference>
<dbReference type="CDD" id="cd05403">
    <property type="entry name" value="NT_KNTase_like"/>
    <property type="match status" value="1"/>
</dbReference>
<keyword evidence="8" id="KW-0460">Magnesium</keyword>
<dbReference type="InterPro" id="IPR052038">
    <property type="entry name" value="Type-VII_TA_antitoxin"/>
</dbReference>
<evidence type="ECO:0000259" key="10">
    <source>
        <dbReference type="Pfam" id="PF01909"/>
    </source>
</evidence>
<organism evidence="11 12">
    <name type="scientific">Drouetiella hepatica Uher 2000/2452</name>
    <dbReference type="NCBI Taxonomy" id="904376"/>
    <lineage>
        <taxon>Bacteria</taxon>
        <taxon>Bacillati</taxon>
        <taxon>Cyanobacteriota</taxon>
        <taxon>Cyanophyceae</taxon>
        <taxon>Oculatellales</taxon>
        <taxon>Oculatellaceae</taxon>
        <taxon>Drouetiella</taxon>
    </lineage>
</organism>
<comment type="similarity">
    <text evidence="9">Belongs to the MntA antitoxin family.</text>
</comment>
<dbReference type="Gene3D" id="3.30.460.10">
    <property type="entry name" value="Beta Polymerase, domain 2"/>
    <property type="match status" value="1"/>
</dbReference>
<evidence type="ECO:0000256" key="8">
    <source>
        <dbReference type="ARBA" id="ARBA00022842"/>
    </source>
</evidence>
<evidence type="ECO:0000256" key="4">
    <source>
        <dbReference type="ARBA" id="ARBA00022695"/>
    </source>
</evidence>
<dbReference type="GO" id="GO:0005524">
    <property type="term" value="F:ATP binding"/>
    <property type="evidence" value="ECO:0007669"/>
    <property type="project" value="UniProtKB-KW"/>
</dbReference>
<dbReference type="InterPro" id="IPR043519">
    <property type="entry name" value="NT_sf"/>
</dbReference>
<feature type="domain" description="Polymerase nucleotidyl transferase" evidence="10">
    <location>
        <begin position="23"/>
        <end position="100"/>
    </location>
</feature>
<keyword evidence="3" id="KW-0808">Transferase</keyword>
<comment type="caution">
    <text evidence="11">The sequence shown here is derived from an EMBL/GenBank/DDBJ whole genome shotgun (WGS) entry which is preliminary data.</text>
</comment>
<dbReference type="AlphaFoldDB" id="A0A951QB81"/>
<protein>
    <submittedName>
        <fullName evidence="11">Nucleotidyltransferase family protein</fullName>
    </submittedName>
</protein>
<dbReference type="InterPro" id="IPR002934">
    <property type="entry name" value="Polymerase_NTP_transf_dom"/>
</dbReference>
<keyword evidence="5" id="KW-0479">Metal-binding</keyword>
<dbReference type="Proteomes" id="UP000757435">
    <property type="component" value="Unassembled WGS sequence"/>
</dbReference>
<evidence type="ECO:0000256" key="6">
    <source>
        <dbReference type="ARBA" id="ARBA00022741"/>
    </source>
</evidence>
<dbReference type="GO" id="GO:0046872">
    <property type="term" value="F:metal ion binding"/>
    <property type="evidence" value="ECO:0007669"/>
    <property type="project" value="UniProtKB-KW"/>
</dbReference>
<dbReference type="GO" id="GO:0016779">
    <property type="term" value="F:nucleotidyltransferase activity"/>
    <property type="evidence" value="ECO:0007669"/>
    <property type="project" value="UniProtKB-KW"/>
</dbReference>
<name>A0A951QB81_9CYAN</name>
<keyword evidence="4" id="KW-0548">Nucleotidyltransferase</keyword>
<reference evidence="11" key="1">
    <citation type="submission" date="2021-05" db="EMBL/GenBank/DDBJ databases">
        <authorList>
            <person name="Pietrasiak N."/>
            <person name="Ward R."/>
            <person name="Stajich J.E."/>
            <person name="Kurbessoian T."/>
        </authorList>
    </citation>
    <scope>NUCLEOTIDE SEQUENCE</scope>
    <source>
        <strain evidence="11">UHER 2000/2452</strain>
    </source>
</reference>
<evidence type="ECO:0000313" key="11">
    <source>
        <dbReference type="EMBL" id="MBW4659546.1"/>
    </source>
</evidence>
<comment type="cofactor">
    <cofactor evidence="1">
        <name>Mg(2+)</name>
        <dbReference type="ChEBI" id="CHEBI:18420"/>
    </cofactor>
</comment>
<dbReference type="EMBL" id="JAHHHD010000012">
    <property type="protein sequence ID" value="MBW4659546.1"/>
    <property type="molecule type" value="Genomic_DNA"/>
</dbReference>
<dbReference type="SUPFAM" id="SSF81301">
    <property type="entry name" value="Nucleotidyltransferase"/>
    <property type="match status" value="1"/>
</dbReference>
<sequence>MKTPETLKIEAILHEQRDRVLELAWKHGARNVRIFGSVVRGEAQPNSDIDLLVDLGEPLSPWFPVGLIHELEALLEHKVDVVTEKSLHYFIRDRILNEARSL</sequence>
<gene>
    <name evidence="11" type="ORF">KME15_12795</name>
</gene>
<evidence type="ECO:0000256" key="3">
    <source>
        <dbReference type="ARBA" id="ARBA00022679"/>
    </source>
</evidence>
<evidence type="ECO:0000256" key="2">
    <source>
        <dbReference type="ARBA" id="ARBA00022649"/>
    </source>
</evidence>
<dbReference type="Pfam" id="PF01909">
    <property type="entry name" value="NTP_transf_2"/>
    <property type="match status" value="1"/>
</dbReference>
<accession>A0A951QB81</accession>
<keyword evidence="6" id="KW-0547">Nucleotide-binding</keyword>
<proteinExistence type="inferred from homology"/>
<reference evidence="11" key="2">
    <citation type="journal article" date="2022" name="Microbiol. Resour. Announc.">
        <title>Metagenome Sequencing to Explore Phylogenomics of Terrestrial Cyanobacteria.</title>
        <authorList>
            <person name="Ward R.D."/>
            <person name="Stajich J.E."/>
            <person name="Johansen J.R."/>
            <person name="Huntemann M."/>
            <person name="Clum A."/>
            <person name="Foster B."/>
            <person name="Foster B."/>
            <person name="Roux S."/>
            <person name="Palaniappan K."/>
            <person name="Varghese N."/>
            <person name="Mukherjee S."/>
            <person name="Reddy T.B.K."/>
            <person name="Daum C."/>
            <person name="Copeland A."/>
            <person name="Chen I.A."/>
            <person name="Ivanova N.N."/>
            <person name="Kyrpides N.C."/>
            <person name="Shapiro N."/>
            <person name="Eloe-Fadrosh E.A."/>
            <person name="Pietrasiak N."/>
        </authorList>
    </citation>
    <scope>NUCLEOTIDE SEQUENCE</scope>
    <source>
        <strain evidence="11">UHER 2000/2452</strain>
    </source>
</reference>
<evidence type="ECO:0000313" key="12">
    <source>
        <dbReference type="Proteomes" id="UP000757435"/>
    </source>
</evidence>
<dbReference type="PANTHER" id="PTHR33571">
    <property type="entry name" value="SSL8005 PROTEIN"/>
    <property type="match status" value="1"/>
</dbReference>